<gene>
    <name evidence="7" type="ORF">LSALG_LOCUS1578</name>
</gene>
<keyword evidence="5" id="KW-1133">Transmembrane helix</keyword>
<feature type="compositionally biased region" description="Low complexity" evidence="4">
    <location>
        <begin position="284"/>
        <end position="293"/>
    </location>
</feature>
<dbReference type="GO" id="GO:0051015">
    <property type="term" value="F:actin filament binding"/>
    <property type="evidence" value="ECO:0007669"/>
    <property type="project" value="InterPro"/>
</dbReference>
<evidence type="ECO:0000256" key="3">
    <source>
        <dbReference type="SAM" id="Coils"/>
    </source>
</evidence>
<dbReference type="GO" id="GO:0045010">
    <property type="term" value="P:actin nucleation"/>
    <property type="evidence" value="ECO:0007669"/>
    <property type="project" value="InterPro"/>
</dbReference>
<keyword evidence="8" id="KW-1185">Reference proteome</keyword>
<feature type="compositionally biased region" description="Low complexity" evidence="4">
    <location>
        <begin position="81"/>
        <end position="93"/>
    </location>
</feature>
<evidence type="ECO:0000256" key="4">
    <source>
        <dbReference type="SAM" id="MobiDB-lite"/>
    </source>
</evidence>
<feature type="domain" description="FH2" evidence="6">
    <location>
        <begin position="304"/>
        <end position="720"/>
    </location>
</feature>
<feature type="coiled-coil region" evidence="3">
    <location>
        <begin position="638"/>
        <end position="665"/>
    </location>
</feature>
<keyword evidence="5" id="KW-0812">Transmembrane</keyword>
<dbReference type="EMBL" id="OX465086">
    <property type="protein sequence ID" value="CAI9260754.1"/>
    <property type="molecule type" value="Genomic_DNA"/>
</dbReference>
<dbReference type="PROSITE" id="PS51444">
    <property type="entry name" value="FH2"/>
    <property type="match status" value="1"/>
</dbReference>
<evidence type="ECO:0000256" key="1">
    <source>
        <dbReference type="ARBA" id="ARBA00025793"/>
    </source>
</evidence>
<dbReference type="InterPro" id="IPR042201">
    <property type="entry name" value="FH2_Formin_sf"/>
</dbReference>
<proteinExistence type="inferred from homology"/>
<feature type="transmembrane region" description="Helical" evidence="5">
    <location>
        <begin position="102"/>
        <end position="125"/>
    </location>
</feature>
<comment type="similarity">
    <text evidence="1">Belongs to the formin-like family. Class-I subfamily.</text>
</comment>
<dbReference type="InterPro" id="IPR015425">
    <property type="entry name" value="FH2_Formin"/>
</dbReference>
<keyword evidence="3" id="KW-0175">Coiled coil</keyword>
<sequence>MYKPLKHNYFTQPFFTFFLKTSSLKSSKFMAAKFQFHPLQLQTSLLLLFLISNLLSASQSTPQNIQVYFPISTPPPPPPLSETTTPHETTISTASRSSNKPIAKAVAITASCSLVLSGLLFLLLLKLKHRSKKETTDLYADSRINYSNDDLGMQKNDEFMSFGAIKRVIVDDDHEQGLDVIYLKMVHDNGGRKSKFDFPIQEIHFIREKSSGSRIWRVEDHNSDSVPVIDDIKDVRNQETMESQVLLQSPPLPPPVPPPNAAVPPPPPPVVEKKSSAPLPPSLPKSGGLTLLSQRPPPLPKGNMSLSNENKVKLKPLHWDKVNANVEHDMVWHKLRNGSFRVDDDQMKSLFGTIATDKPSPPPESTTSPGKGGQSMIFLLDTRKSQNIAIVLKSIAISKHKIIECLQQGHGLDIDTLEKLNRITPSQEEATIILEFEGDITKLANAESFLYHILRSVPSAFTRFSIMLFKLNYYSEVSDLNNSLQTLESACKELKTRGLFVKLLEAVLKAGNRMNAGTSRGNAQAFNLKSLLKLSDVKSSDGATTLLHFVVEEVVRLEGKRCNVNRSTGGSNGAAFTESYYIKLGLPVVGGVSSEFCNVKKAAGIEYDAFSKTCSGLRNHLAEIKKSMEECEGDGGFVREMGRFLEEAEMEIEKLREEEERVMGVVKMTNEYYQSGGSKEFELFVIIRGFLEMVDKACVDIAVKLQKRRTGGGSPEAGKRAEVKFPALPANFRIGS</sequence>
<feature type="region of interest" description="Disordered" evidence="4">
    <location>
        <begin position="241"/>
        <end position="308"/>
    </location>
</feature>
<reference evidence="7" key="1">
    <citation type="submission" date="2023-04" db="EMBL/GenBank/DDBJ databases">
        <authorList>
            <person name="Vijverberg K."/>
            <person name="Xiong W."/>
            <person name="Schranz E."/>
        </authorList>
    </citation>
    <scope>NUCLEOTIDE SEQUENCE</scope>
</reference>
<dbReference type="SUPFAM" id="SSF101447">
    <property type="entry name" value="Formin homology 2 domain (FH2 domain)"/>
    <property type="match status" value="1"/>
</dbReference>
<feature type="region of interest" description="Disordered" evidence="4">
    <location>
        <begin position="76"/>
        <end position="95"/>
    </location>
</feature>
<keyword evidence="5" id="KW-0472">Membrane</keyword>
<dbReference type="FunFam" id="1.20.58.2220:FF:000017">
    <property type="entry name" value="Formin-like protein"/>
    <property type="match status" value="1"/>
</dbReference>
<dbReference type="Proteomes" id="UP001177003">
    <property type="component" value="Chromosome 0"/>
</dbReference>
<feature type="compositionally biased region" description="Pro residues" evidence="4">
    <location>
        <begin position="250"/>
        <end position="270"/>
    </location>
</feature>
<dbReference type="Gene3D" id="1.20.58.2220">
    <property type="entry name" value="Formin, FH2 domain"/>
    <property type="match status" value="1"/>
</dbReference>
<dbReference type="SMART" id="SM00498">
    <property type="entry name" value="FH2"/>
    <property type="match status" value="1"/>
</dbReference>
<evidence type="ECO:0000313" key="7">
    <source>
        <dbReference type="EMBL" id="CAI9260754.1"/>
    </source>
</evidence>
<name>A0AA35V2P3_LACSI</name>
<protein>
    <recommendedName>
        <fullName evidence="2">Formin-like protein</fullName>
    </recommendedName>
</protein>
<evidence type="ECO:0000313" key="8">
    <source>
        <dbReference type="Proteomes" id="UP001177003"/>
    </source>
</evidence>
<dbReference type="PANTHER" id="PTHR23213:SF354">
    <property type="entry name" value="FORMIN-LIKE PROTEIN 4"/>
    <property type="match status" value="1"/>
</dbReference>
<dbReference type="Pfam" id="PF02181">
    <property type="entry name" value="FH2"/>
    <property type="match status" value="1"/>
</dbReference>
<feature type="region of interest" description="Disordered" evidence="4">
    <location>
        <begin position="352"/>
        <end position="373"/>
    </location>
</feature>
<organism evidence="7 8">
    <name type="scientific">Lactuca saligna</name>
    <name type="common">Willowleaf lettuce</name>
    <dbReference type="NCBI Taxonomy" id="75948"/>
    <lineage>
        <taxon>Eukaryota</taxon>
        <taxon>Viridiplantae</taxon>
        <taxon>Streptophyta</taxon>
        <taxon>Embryophyta</taxon>
        <taxon>Tracheophyta</taxon>
        <taxon>Spermatophyta</taxon>
        <taxon>Magnoliopsida</taxon>
        <taxon>eudicotyledons</taxon>
        <taxon>Gunneridae</taxon>
        <taxon>Pentapetalae</taxon>
        <taxon>asterids</taxon>
        <taxon>campanulids</taxon>
        <taxon>Asterales</taxon>
        <taxon>Asteraceae</taxon>
        <taxon>Cichorioideae</taxon>
        <taxon>Cichorieae</taxon>
        <taxon>Lactucinae</taxon>
        <taxon>Lactuca</taxon>
    </lineage>
</organism>
<dbReference type="InterPro" id="IPR027643">
    <property type="entry name" value="Formin-like_plant"/>
</dbReference>
<evidence type="ECO:0000256" key="2">
    <source>
        <dbReference type="RuleBase" id="RU361260"/>
    </source>
</evidence>
<evidence type="ECO:0000256" key="5">
    <source>
        <dbReference type="SAM" id="Phobius"/>
    </source>
</evidence>
<dbReference type="PANTHER" id="PTHR23213">
    <property type="entry name" value="FORMIN-RELATED"/>
    <property type="match status" value="1"/>
</dbReference>
<evidence type="ECO:0000259" key="6">
    <source>
        <dbReference type="PROSITE" id="PS51444"/>
    </source>
</evidence>
<accession>A0AA35V2P3</accession>
<dbReference type="AlphaFoldDB" id="A0AA35V2P3"/>